<keyword evidence="1" id="KW-1133">Transmembrane helix</keyword>
<feature type="transmembrane region" description="Helical" evidence="1">
    <location>
        <begin position="431"/>
        <end position="450"/>
    </location>
</feature>
<keyword evidence="3" id="KW-1185">Reference proteome</keyword>
<feature type="transmembrane region" description="Helical" evidence="1">
    <location>
        <begin position="207"/>
        <end position="227"/>
    </location>
</feature>
<feature type="transmembrane region" description="Helical" evidence="1">
    <location>
        <begin position="6"/>
        <end position="23"/>
    </location>
</feature>
<feature type="transmembrane region" description="Helical" evidence="1">
    <location>
        <begin position="344"/>
        <end position="363"/>
    </location>
</feature>
<feature type="transmembrane region" description="Helical" evidence="1">
    <location>
        <begin position="470"/>
        <end position="491"/>
    </location>
</feature>
<feature type="transmembrane region" description="Helical" evidence="1">
    <location>
        <begin position="30"/>
        <end position="55"/>
    </location>
</feature>
<name>A0A848L595_9ACTN</name>
<reference evidence="2 3" key="1">
    <citation type="submission" date="2020-04" db="EMBL/GenBank/DDBJ databases">
        <title>Gordonia sp. nov. TBRC 11910.</title>
        <authorList>
            <person name="Suriyachadkun C."/>
        </authorList>
    </citation>
    <scope>NUCLEOTIDE SEQUENCE [LARGE SCALE GENOMIC DNA]</scope>
    <source>
        <strain evidence="2 3">TBRC 11910</strain>
    </source>
</reference>
<dbReference type="RefSeq" id="WP_170195293.1">
    <property type="nucleotide sequence ID" value="NZ_JABBNB010000016.1"/>
</dbReference>
<sequence length="692" mass="73437">MMLTAWVAIVTTVLLVVPGAVVARRMGVAWPVAVAVGPPVTFLIVSLATVFYGIVGFEWNLVTAAIALIVALVAALGYSRIVESRTGRRLLPAPDAGSAAPLDVRGCLGVAAGVAVGAVIIVTTAVRPLITPVTGGLNSISQVWDSLWHASSLRWIHESGVGSSLRMGELMNYDNHGFNFYPNTWHALGALVFPLTGANPVELYNTYSPAVLAITVPLGVASLAYWFARHRFSPSESAMMAAIGAALAGLFPSLPYVELALTSVPNAVGVSMAPIAAVFTISAVRDRRRIVPAAIVVAGVTATHPSGLVLTAVIVGLWWLTEALWRPINLLDAGRAWRARLTDIGALASTLVLALVLSAPVIYGTMKIADNNELSGFSSLDKTANLGLALRQALFNYTIPLTNIGPVWTLVAASVIGAGVLIWLRCWGALATWLVFVLLAANSVVLLGPLSGPLGELGGYFYNSSHRLTFVTAMFSAAAAATLIGVVALWVARRLAARPSAKTGAKPFARTAVPVVLALTLALIVGGAVYRYPVDSKSASKQRNGRLIDADDVAAFHWLADQPGARKSLILNNLDQGTGWIYPVTGLTPMFPFYRSNDFSQRQRDLYWAVSKIGVDAHVDGIVRDMNVRYVIDSPPSYWAFQNGVPDPDHGIQGDPFLALRAAGGAPGLTEVFRRGNVTIYRVNDDVLAGKK</sequence>
<feature type="transmembrane region" description="Helical" evidence="1">
    <location>
        <begin position="263"/>
        <end position="284"/>
    </location>
</feature>
<proteinExistence type="predicted"/>
<feature type="transmembrane region" description="Helical" evidence="1">
    <location>
        <begin position="61"/>
        <end position="81"/>
    </location>
</feature>
<evidence type="ECO:0000256" key="1">
    <source>
        <dbReference type="SAM" id="Phobius"/>
    </source>
</evidence>
<accession>A0A848L595</accession>
<feature type="transmembrane region" description="Helical" evidence="1">
    <location>
        <begin position="291"/>
        <end position="320"/>
    </location>
</feature>
<dbReference type="EMBL" id="JABBNB010000016">
    <property type="protein sequence ID" value="NMO02788.1"/>
    <property type="molecule type" value="Genomic_DNA"/>
</dbReference>
<dbReference type="Proteomes" id="UP000550729">
    <property type="component" value="Unassembled WGS sequence"/>
</dbReference>
<evidence type="ECO:0000313" key="2">
    <source>
        <dbReference type="EMBL" id="NMO02788.1"/>
    </source>
</evidence>
<feature type="transmembrane region" description="Helical" evidence="1">
    <location>
        <begin position="239"/>
        <end position="257"/>
    </location>
</feature>
<dbReference type="Pfam" id="PF20176">
    <property type="entry name" value="DUF6541"/>
    <property type="match status" value="1"/>
</dbReference>
<protein>
    <submittedName>
        <fullName evidence="2">Uncharacterized protein</fullName>
    </submittedName>
</protein>
<organism evidence="2 3">
    <name type="scientific">Gordonia asplenii</name>
    <dbReference type="NCBI Taxonomy" id="2725283"/>
    <lineage>
        <taxon>Bacteria</taxon>
        <taxon>Bacillati</taxon>
        <taxon>Actinomycetota</taxon>
        <taxon>Actinomycetes</taxon>
        <taxon>Mycobacteriales</taxon>
        <taxon>Gordoniaceae</taxon>
        <taxon>Gordonia</taxon>
    </lineage>
</organism>
<feature type="transmembrane region" description="Helical" evidence="1">
    <location>
        <begin position="512"/>
        <end position="532"/>
    </location>
</feature>
<keyword evidence="1" id="KW-0472">Membrane</keyword>
<feature type="transmembrane region" description="Helical" evidence="1">
    <location>
        <begin position="102"/>
        <end position="126"/>
    </location>
</feature>
<comment type="caution">
    <text evidence="2">The sequence shown here is derived from an EMBL/GenBank/DDBJ whole genome shotgun (WGS) entry which is preliminary data.</text>
</comment>
<keyword evidence="1" id="KW-0812">Transmembrane</keyword>
<dbReference type="AlphaFoldDB" id="A0A848L595"/>
<evidence type="ECO:0000313" key="3">
    <source>
        <dbReference type="Proteomes" id="UP000550729"/>
    </source>
</evidence>
<dbReference type="InterPro" id="IPR046671">
    <property type="entry name" value="DUF6541"/>
</dbReference>
<feature type="transmembrane region" description="Helical" evidence="1">
    <location>
        <begin position="405"/>
        <end position="424"/>
    </location>
</feature>
<gene>
    <name evidence="2" type="ORF">HH308_16370</name>
</gene>